<organism evidence="6 7">
    <name type="scientific">Microbulbifer variabilis</name>
    <dbReference type="NCBI Taxonomy" id="266805"/>
    <lineage>
        <taxon>Bacteria</taxon>
        <taxon>Pseudomonadati</taxon>
        <taxon>Pseudomonadota</taxon>
        <taxon>Gammaproteobacteria</taxon>
        <taxon>Cellvibrionales</taxon>
        <taxon>Microbulbiferaceae</taxon>
        <taxon>Microbulbifer</taxon>
    </lineage>
</organism>
<dbReference type="PROSITE" id="PS50930">
    <property type="entry name" value="HTH_LYTTR"/>
    <property type="match status" value="1"/>
</dbReference>
<evidence type="ECO:0000313" key="7">
    <source>
        <dbReference type="Proteomes" id="UP001055658"/>
    </source>
</evidence>
<gene>
    <name evidence="6" type="ORF">MJO52_07040</name>
</gene>
<protein>
    <submittedName>
        <fullName evidence="6">LytTR family DNA-binding domain-containing protein</fullName>
    </submittedName>
</protein>
<evidence type="ECO:0000256" key="1">
    <source>
        <dbReference type="ARBA" id="ARBA00023012"/>
    </source>
</evidence>
<evidence type="ECO:0000256" key="2">
    <source>
        <dbReference type="ARBA" id="ARBA00023125"/>
    </source>
</evidence>
<dbReference type="PROSITE" id="PS50110">
    <property type="entry name" value="RESPONSE_REGULATORY"/>
    <property type="match status" value="1"/>
</dbReference>
<dbReference type="Pfam" id="PF00072">
    <property type="entry name" value="Response_reg"/>
    <property type="match status" value="1"/>
</dbReference>
<evidence type="ECO:0000313" key="6">
    <source>
        <dbReference type="EMBL" id="USD22889.1"/>
    </source>
</evidence>
<dbReference type="PANTHER" id="PTHR48111">
    <property type="entry name" value="REGULATOR OF RPOS"/>
    <property type="match status" value="1"/>
</dbReference>
<keyword evidence="7" id="KW-1185">Reference proteome</keyword>
<dbReference type="PANTHER" id="PTHR48111:SF69">
    <property type="entry name" value="RESPONSE REGULATOR RECEIVER"/>
    <property type="match status" value="1"/>
</dbReference>
<dbReference type="InterPro" id="IPR007492">
    <property type="entry name" value="LytTR_DNA-bd_dom"/>
</dbReference>
<dbReference type="GO" id="GO:0003677">
    <property type="term" value="F:DNA binding"/>
    <property type="evidence" value="ECO:0007669"/>
    <property type="project" value="UniProtKB-KW"/>
</dbReference>
<feature type="domain" description="HTH LytTR-type" evidence="5">
    <location>
        <begin position="154"/>
        <end position="253"/>
    </location>
</feature>
<feature type="domain" description="Response regulatory" evidence="4">
    <location>
        <begin position="2"/>
        <end position="117"/>
    </location>
</feature>
<dbReference type="SMART" id="SM00850">
    <property type="entry name" value="LytTR"/>
    <property type="match status" value="1"/>
</dbReference>
<accession>A0ABY4VFB5</accession>
<evidence type="ECO:0000256" key="3">
    <source>
        <dbReference type="PROSITE-ProRule" id="PRU00169"/>
    </source>
</evidence>
<dbReference type="SMART" id="SM00448">
    <property type="entry name" value="REC"/>
    <property type="match status" value="1"/>
</dbReference>
<dbReference type="InterPro" id="IPR039420">
    <property type="entry name" value="WalR-like"/>
</dbReference>
<keyword evidence="3" id="KW-0597">Phosphoprotein</keyword>
<dbReference type="SUPFAM" id="SSF52172">
    <property type="entry name" value="CheY-like"/>
    <property type="match status" value="1"/>
</dbReference>
<evidence type="ECO:0000259" key="4">
    <source>
        <dbReference type="PROSITE" id="PS50110"/>
    </source>
</evidence>
<dbReference type="Gene3D" id="3.40.50.2300">
    <property type="match status" value="1"/>
</dbReference>
<dbReference type="Gene3D" id="2.40.50.1020">
    <property type="entry name" value="LytTr DNA-binding domain"/>
    <property type="match status" value="1"/>
</dbReference>
<dbReference type="Pfam" id="PF04397">
    <property type="entry name" value="LytTR"/>
    <property type="match status" value="1"/>
</dbReference>
<dbReference type="InterPro" id="IPR011006">
    <property type="entry name" value="CheY-like_superfamily"/>
</dbReference>
<evidence type="ECO:0000259" key="5">
    <source>
        <dbReference type="PROSITE" id="PS50930"/>
    </source>
</evidence>
<dbReference type="EMBL" id="CP092418">
    <property type="protein sequence ID" value="USD22889.1"/>
    <property type="molecule type" value="Genomic_DNA"/>
</dbReference>
<dbReference type="CDD" id="cd17532">
    <property type="entry name" value="REC_LytTR_AlgR-like"/>
    <property type="match status" value="1"/>
</dbReference>
<dbReference type="RefSeq" id="WP_252085242.1">
    <property type="nucleotide sequence ID" value="NZ_CP092418.1"/>
</dbReference>
<proteinExistence type="predicted"/>
<keyword evidence="1" id="KW-0902">Two-component regulatory system</keyword>
<reference evidence="6" key="1">
    <citation type="submission" date="2022-02" db="EMBL/GenBank/DDBJ databases">
        <title>Coral-associated bacteria.</title>
        <authorList>
            <person name="Tang K."/>
            <person name="Wang X."/>
        </authorList>
    </citation>
    <scope>NUCLEOTIDE SEQUENCE</scope>
    <source>
        <strain evidence="6">SCSIO 43006</strain>
    </source>
</reference>
<keyword evidence="2 6" id="KW-0238">DNA-binding</keyword>
<sequence length="253" mass="28511">MRAIIADDEPLLRHHLDKMLADVFPELVVVGKAADGQEALTLCQKEQPDVIFLDIRMPGLDGIAVASALNKLEIKPVVVFITAYDEYAVNAFEQEAVDYLLKPIDDERLQLACERIKKRLESRAEEQAQVSPNIAALLQQLNVGKPEYLRWVRASKGEDVHLISCDEISAFVAEDKYTTVYSDQGQHIIRTPLKELMTQLEPDLFWQIHRSTIVCIKRIDKISRGLTGSATVIMDDGQKFSVSRRAAAMFKSM</sequence>
<feature type="modified residue" description="4-aspartylphosphate" evidence="3">
    <location>
        <position position="54"/>
    </location>
</feature>
<dbReference type="InterPro" id="IPR001789">
    <property type="entry name" value="Sig_transdc_resp-reg_receiver"/>
</dbReference>
<dbReference type="Proteomes" id="UP001055658">
    <property type="component" value="Chromosome"/>
</dbReference>
<name>A0ABY4VFB5_9GAMM</name>